<dbReference type="Proteomes" id="UP000000851">
    <property type="component" value="Chromosome"/>
</dbReference>
<dbReference type="KEGG" id="cai:Caci_4330"/>
<dbReference type="Pfam" id="PF00174">
    <property type="entry name" value="Oxidored_molyb"/>
    <property type="match status" value="1"/>
</dbReference>
<dbReference type="Gene3D" id="3.90.420.10">
    <property type="entry name" value="Oxidoreductase, molybdopterin-binding domain"/>
    <property type="match status" value="1"/>
</dbReference>
<dbReference type="HOGENOM" id="CLU_040538_0_0_11"/>
<dbReference type="PANTHER" id="PTHR43032">
    <property type="entry name" value="PROTEIN-METHIONINE-SULFOXIDE REDUCTASE"/>
    <property type="match status" value="1"/>
</dbReference>
<keyword evidence="1" id="KW-1133">Transmembrane helix</keyword>
<dbReference type="STRING" id="479433.Caci_4330"/>
<gene>
    <name evidence="3" type="ordered locus">Caci_4330</name>
</gene>
<dbReference type="EMBL" id="CP001700">
    <property type="protein sequence ID" value="ACU73194.1"/>
    <property type="molecule type" value="Genomic_DNA"/>
</dbReference>
<feature type="domain" description="Oxidoreductase molybdopterin-binding" evidence="2">
    <location>
        <begin position="262"/>
        <end position="392"/>
    </location>
</feature>
<keyword evidence="4" id="KW-1185">Reference proteome</keyword>
<feature type="transmembrane region" description="Helical" evidence="1">
    <location>
        <begin position="76"/>
        <end position="98"/>
    </location>
</feature>
<keyword evidence="1" id="KW-0472">Membrane</keyword>
<dbReference type="SUPFAM" id="SSF56524">
    <property type="entry name" value="Oxidoreductase molybdopterin-binding domain"/>
    <property type="match status" value="1"/>
</dbReference>
<dbReference type="eggNOG" id="COG2041">
    <property type="taxonomic scope" value="Bacteria"/>
</dbReference>
<dbReference type="InParanoid" id="C7QJV6"/>
<evidence type="ECO:0000313" key="3">
    <source>
        <dbReference type="EMBL" id="ACU73194.1"/>
    </source>
</evidence>
<dbReference type="PANTHER" id="PTHR43032:SF2">
    <property type="entry name" value="BLL0505 PROTEIN"/>
    <property type="match status" value="1"/>
</dbReference>
<evidence type="ECO:0000313" key="4">
    <source>
        <dbReference type="Proteomes" id="UP000000851"/>
    </source>
</evidence>
<name>C7QJV6_CATAD</name>
<dbReference type="InterPro" id="IPR000572">
    <property type="entry name" value="OxRdtase_Mopterin-bd_dom"/>
</dbReference>
<accession>C7QJV6</accession>
<dbReference type="InterPro" id="IPR036374">
    <property type="entry name" value="OxRdtase_Mopterin-bd_sf"/>
</dbReference>
<reference evidence="3 4" key="1">
    <citation type="journal article" date="2009" name="Stand. Genomic Sci.">
        <title>Complete genome sequence of Catenulispora acidiphila type strain (ID 139908).</title>
        <authorList>
            <person name="Copeland A."/>
            <person name="Lapidus A."/>
            <person name="Glavina Del Rio T."/>
            <person name="Nolan M."/>
            <person name="Lucas S."/>
            <person name="Chen F."/>
            <person name="Tice H."/>
            <person name="Cheng J.F."/>
            <person name="Bruce D."/>
            <person name="Goodwin L."/>
            <person name="Pitluck S."/>
            <person name="Mikhailova N."/>
            <person name="Pati A."/>
            <person name="Ivanova N."/>
            <person name="Mavromatis K."/>
            <person name="Chen A."/>
            <person name="Palaniappan K."/>
            <person name="Chain P."/>
            <person name="Land M."/>
            <person name="Hauser L."/>
            <person name="Chang Y.J."/>
            <person name="Jeffries C.D."/>
            <person name="Chertkov O."/>
            <person name="Brettin T."/>
            <person name="Detter J.C."/>
            <person name="Han C."/>
            <person name="Ali Z."/>
            <person name="Tindall B.J."/>
            <person name="Goker M."/>
            <person name="Bristow J."/>
            <person name="Eisen J.A."/>
            <person name="Markowitz V."/>
            <person name="Hugenholtz P."/>
            <person name="Kyrpides N.C."/>
            <person name="Klenk H.P."/>
        </authorList>
    </citation>
    <scope>NUCLEOTIDE SEQUENCE [LARGE SCALE GENOMIC DNA]</scope>
    <source>
        <strain evidence="4">DSM 44928 / JCM 14897 / NBRC 102108 / NRRL B-24433 / ID139908</strain>
    </source>
</reference>
<feature type="transmembrane region" description="Helical" evidence="1">
    <location>
        <begin position="119"/>
        <end position="141"/>
    </location>
</feature>
<organism evidence="3 4">
    <name type="scientific">Catenulispora acidiphila (strain DSM 44928 / JCM 14897 / NBRC 102108 / NRRL B-24433 / ID139908)</name>
    <dbReference type="NCBI Taxonomy" id="479433"/>
    <lineage>
        <taxon>Bacteria</taxon>
        <taxon>Bacillati</taxon>
        <taxon>Actinomycetota</taxon>
        <taxon>Actinomycetes</taxon>
        <taxon>Catenulisporales</taxon>
        <taxon>Catenulisporaceae</taxon>
        <taxon>Catenulispora</taxon>
    </lineage>
</organism>
<protein>
    <submittedName>
        <fullName evidence="3">Oxidoreductase molybdopterin binding</fullName>
    </submittedName>
</protein>
<keyword evidence="1" id="KW-0812">Transmembrane</keyword>
<dbReference type="GO" id="GO:0016491">
    <property type="term" value="F:oxidoreductase activity"/>
    <property type="evidence" value="ECO:0007669"/>
    <property type="project" value="InterPro"/>
</dbReference>
<dbReference type="AlphaFoldDB" id="C7QJV6"/>
<dbReference type="CDD" id="cd00321">
    <property type="entry name" value="SO_family_Moco"/>
    <property type="match status" value="1"/>
</dbReference>
<dbReference type="InterPro" id="IPR008335">
    <property type="entry name" value="Mopterin_OxRdtase_euk"/>
</dbReference>
<evidence type="ECO:0000259" key="2">
    <source>
        <dbReference type="Pfam" id="PF00174"/>
    </source>
</evidence>
<sequence precursor="true">MSDFGAPRAGRLPSLACMKAFSSGLRSPRLTSQLGVWLGGMFGVCFVTGFISHEIQHPASWFWWPARPVWLYRVTQGLHVATGLASIPLLGAKLWAVFPRLVNLPTVKKWTRVRDWAQLVERVSVLVLIAAALVQVVSGVLNIARWYAAMGFFFTVLHYWTAWIAIGALLVHVGVKLPVVRRALSAPVRPLRKPPTGLTRRGLLGTVAATSAVVTIATVGETVRPLAGVSVLGDRDPRVGPQGLPVNASALAAGVRTVATDPGWRLEVSGPARTVRLSLDDLAAMKQTTATLPIACVEGWSSSADWTGVPLRDLVAMVGGDHGSQVTAVSLQRFSAYASSVVAPPHARDPHTLIALRLRGEPLHVDHGYPCRLIAPDRPGVLQTKWLAQLIVGSPA</sequence>
<feature type="transmembrane region" description="Helical" evidence="1">
    <location>
        <begin position="147"/>
        <end position="175"/>
    </location>
</feature>
<evidence type="ECO:0000256" key="1">
    <source>
        <dbReference type="SAM" id="Phobius"/>
    </source>
</evidence>
<dbReference type="PRINTS" id="PR00407">
    <property type="entry name" value="EUMOPTERIN"/>
</dbReference>
<feature type="transmembrane region" description="Helical" evidence="1">
    <location>
        <begin position="34"/>
        <end position="56"/>
    </location>
</feature>
<proteinExistence type="predicted"/>